<accession>A0A061D290</accession>
<gene>
    <name evidence="1" type="ORF">BBBOND_0110260</name>
</gene>
<name>A0A061D290_BABBI</name>
<organism evidence="1 2">
    <name type="scientific">Babesia bigemina</name>
    <dbReference type="NCBI Taxonomy" id="5866"/>
    <lineage>
        <taxon>Eukaryota</taxon>
        <taxon>Sar</taxon>
        <taxon>Alveolata</taxon>
        <taxon>Apicomplexa</taxon>
        <taxon>Aconoidasida</taxon>
        <taxon>Piroplasmida</taxon>
        <taxon>Babesiidae</taxon>
        <taxon>Babesia</taxon>
    </lineage>
</organism>
<keyword evidence="2" id="KW-1185">Reference proteome</keyword>
<protein>
    <submittedName>
        <fullName evidence="1">Uncharacterized protein</fullName>
    </submittedName>
</protein>
<reference evidence="2" key="1">
    <citation type="journal article" date="2014" name="Nucleic Acids Res.">
        <title>The evolutionary dynamics of variant antigen genes in Babesia reveal a history of genomic innovation underlying host-parasite interaction.</title>
        <authorList>
            <person name="Jackson A.P."/>
            <person name="Otto T.D."/>
            <person name="Darby A."/>
            <person name="Ramaprasad A."/>
            <person name="Xia D."/>
            <person name="Echaide I.E."/>
            <person name="Farber M."/>
            <person name="Gahlot S."/>
            <person name="Gamble J."/>
            <person name="Gupta D."/>
            <person name="Gupta Y."/>
            <person name="Jackson L."/>
            <person name="Malandrin L."/>
            <person name="Malas T.B."/>
            <person name="Moussa E."/>
            <person name="Nair M."/>
            <person name="Reid A.J."/>
            <person name="Sanders M."/>
            <person name="Sharma J."/>
            <person name="Tracey A."/>
            <person name="Quail M.A."/>
            <person name="Weir W."/>
            <person name="Wastling J.M."/>
            <person name="Hall N."/>
            <person name="Willadsen P."/>
            <person name="Lingelbach K."/>
            <person name="Shiels B."/>
            <person name="Tait A."/>
            <person name="Berriman M."/>
            <person name="Allred D.R."/>
            <person name="Pain A."/>
        </authorList>
    </citation>
    <scope>NUCLEOTIDE SEQUENCE [LARGE SCALE GENOMIC DNA]</scope>
    <source>
        <strain evidence="2">Bond</strain>
    </source>
</reference>
<sequence>MLAALRLGDVISHYNITLTSNGYTSHNIIYMRWQHDSFYMREDRRIDRFDRPGHFSIVFLANIRQGVGHNN</sequence>
<dbReference type="AlphaFoldDB" id="A0A061D290"/>
<evidence type="ECO:0000313" key="1">
    <source>
        <dbReference type="EMBL" id="CDR94728.1"/>
    </source>
</evidence>
<dbReference type="Proteomes" id="UP000033188">
    <property type="component" value="Chromosome 1"/>
</dbReference>
<proteinExistence type="predicted"/>
<evidence type="ECO:0000313" key="2">
    <source>
        <dbReference type="Proteomes" id="UP000033188"/>
    </source>
</evidence>
<dbReference type="GeneID" id="24563269"/>
<dbReference type="RefSeq" id="XP_012766914.1">
    <property type="nucleotide sequence ID" value="XM_012911460.1"/>
</dbReference>
<dbReference type="EMBL" id="LK391707">
    <property type="protein sequence ID" value="CDR94728.1"/>
    <property type="molecule type" value="Genomic_DNA"/>
</dbReference>
<dbReference type="VEuPathDB" id="PiroplasmaDB:BBBOND_0110260"/>
<dbReference type="KEGG" id="bbig:BBBOND_0110260"/>